<dbReference type="InterPro" id="IPR021136">
    <property type="entry name" value="Flagellar_hook_control-like_C"/>
</dbReference>
<sequence>MSSTANCVGAFFTYMTQSAAAVNTSSVKDLKNNNTEQKDFNSILNKTSEKMVQNKDVSAKTAGEETDIETRAELPDQNEPEKADIIIVNDQDNVIDENLLPERSEEYIPEIVITTDENVTVSAETDEELQKAIGEAGKEIVTEIAETFEISEEDVLNAMEILGLMVVDLLKPENVQNLVTEVLGEDKALDLITDTDLYTKMQDLMEGADSMRSELLNEFDLSEEDLNIAISEYDSGFVTTLDENVTFKPEKTIAKDSEVVAKEPEIVVKEPEIVVKKAVDKISEDIKAPQSKKQTPEVAENTVSDEVTEFEPVEKTFDSSSSGNQKETKGGLNQNTNNFNLFNQLLNNITDSVDMNTTGTVSYTDRAQLENIVRQITEKITISAGNGESSMELQLHPAHLGNVNILLTSTKDGIVAKFTAQNELVKEAVESQMVALQQKFDEQGVKVTAIEVTIASHAFEQNLEQNKQEQEFEQAQGKFRKATRRINLSELEDDDMSEEDLMAAKVMEMNGNTVDYSA</sequence>
<dbReference type="PANTHER" id="PTHR37533">
    <property type="entry name" value="FLAGELLAR HOOK-LENGTH CONTROL PROTEIN"/>
    <property type="match status" value="1"/>
</dbReference>
<dbReference type="CDD" id="cd17470">
    <property type="entry name" value="T3SS_Flik_C"/>
    <property type="match status" value="1"/>
</dbReference>
<proteinExistence type="predicted"/>
<evidence type="ECO:0000256" key="1">
    <source>
        <dbReference type="SAM" id="MobiDB-lite"/>
    </source>
</evidence>
<dbReference type="EMBL" id="FOXO01000002">
    <property type="protein sequence ID" value="SFP45927.1"/>
    <property type="molecule type" value="Genomic_DNA"/>
</dbReference>
<dbReference type="Proteomes" id="UP000182624">
    <property type="component" value="Unassembled WGS sequence"/>
</dbReference>
<evidence type="ECO:0000259" key="2">
    <source>
        <dbReference type="Pfam" id="PF02120"/>
    </source>
</evidence>
<protein>
    <submittedName>
        <fullName evidence="3">Flagellar hook-length control protein FliK</fullName>
    </submittedName>
</protein>
<reference evidence="4" key="1">
    <citation type="submission" date="2016-10" db="EMBL/GenBank/DDBJ databases">
        <authorList>
            <person name="Varghese N."/>
            <person name="Submissions S."/>
        </authorList>
    </citation>
    <scope>NUCLEOTIDE SEQUENCE [LARGE SCALE GENOMIC DNA]</scope>
    <source>
        <strain evidence="4">P18</strain>
    </source>
</reference>
<keyword evidence="3" id="KW-0969">Cilium</keyword>
<dbReference type="InterPro" id="IPR038610">
    <property type="entry name" value="FliK-like_C_sf"/>
</dbReference>
<gene>
    <name evidence="3" type="ORF">SAMN04487928_102140</name>
</gene>
<keyword evidence="3" id="KW-0966">Cell projection</keyword>
<dbReference type="PANTHER" id="PTHR37533:SF2">
    <property type="entry name" value="FLAGELLAR HOOK-LENGTH CONTROL PROTEIN"/>
    <property type="match status" value="1"/>
</dbReference>
<dbReference type="RefSeq" id="WP_074883544.1">
    <property type="nucleotide sequence ID" value="NZ_FOXO01000002.1"/>
</dbReference>
<feature type="domain" description="Flagellar hook-length control protein-like C-terminal" evidence="2">
    <location>
        <begin position="379"/>
        <end position="455"/>
    </location>
</feature>
<dbReference type="InterPro" id="IPR052563">
    <property type="entry name" value="FliK"/>
</dbReference>
<dbReference type="AlphaFoldDB" id="A0A1I5QII9"/>
<feature type="region of interest" description="Disordered" evidence="1">
    <location>
        <begin position="312"/>
        <end position="334"/>
    </location>
</feature>
<dbReference type="Gene3D" id="3.30.750.140">
    <property type="match status" value="1"/>
</dbReference>
<keyword evidence="4" id="KW-1185">Reference proteome</keyword>
<organism evidence="3 4">
    <name type="scientific">Butyrivibrio proteoclasticus</name>
    <dbReference type="NCBI Taxonomy" id="43305"/>
    <lineage>
        <taxon>Bacteria</taxon>
        <taxon>Bacillati</taxon>
        <taxon>Bacillota</taxon>
        <taxon>Clostridia</taxon>
        <taxon>Lachnospirales</taxon>
        <taxon>Lachnospiraceae</taxon>
        <taxon>Butyrivibrio</taxon>
    </lineage>
</organism>
<evidence type="ECO:0000313" key="3">
    <source>
        <dbReference type="EMBL" id="SFP45927.1"/>
    </source>
</evidence>
<name>A0A1I5QII9_9FIRM</name>
<dbReference type="OrthoDB" id="1780022at2"/>
<evidence type="ECO:0000313" key="4">
    <source>
        <dbReference type="Proteomes" id="UP000182624"/>
    </source>
</evidence>
<dbReference type="Pfam" id="PF02120">
    <property type="entry name" value="Flg_hook"/>
    <property type="match status" value="1"/>
</dbReference>
<accession>A0A1I5QII9</accession>
<keyword evidence="3" id="KW-0282">Flagellum</keyword>